<keyword evidence="5" id="KW-0418">Kinase</keyword>
<sequence length="454" mass="50196">MRQYPTVEELERAVDRERRVNVVAGPRTPVSVQAEIHPEQPDDLPGIPPKAKRTLGSGLQAIPAKRRKIGVTPSLYRNIAKATSPRESYWDVLQVNRKRVPPPSEAKWITGGVLGQGGFGTVLLVYDVARGAQCALKVVHYSRGMSKPSCRGVVNELKALAKIAEDADPSPFLLRPYVYGAHWAWRSSAGYLHILTEFCSGGDLSCYEYRLSEHALALVCAEVILGLNHLHKLGIVHHDLKPQNILVTSEGHCVISDFGGAQFLDRDKLITREPHGANAVMTVPFAAPELLCDEDSETTHTQAVDYWSLGTTLVSLLMDDAYLPGTDPETPLGLKLGGIQQRLQDHGTSIELRAFIKALLQPDASMRPMFPAITQLPFLQAVDWKAVQEQRCPPIRMVRELGALAHGYSVPTARVHKTRHPADFLEMLRHERLSLTVDDSYDAEAHLAAVTYEL</sequence>
<dbReference type="PROSITE" id="PS00107">
    <property type="entry name" value="PROTEIN_KINASE_ATP"/>
    <property type="match status" value="1"/>
</dbReference>
<dbReference type="GO" id="GO:0005524">
    <property type="term" value="F:ATP binding"/>
    <property type="evidence" value="ECO:0007669"/>
    <property type="project" value="UniProtKB-UniRule"/>
</dbReference>
<evidence type="ECO:0000259" key="12">
    <source>
        <dbReference type="PROSITE" id="PS50011"/>
    </source>
</evidence>
<evidence type="ECO:0000256" key="3">
    <source>
        <dbReference type="ARBA" id="ARBA00022679"/>
    </source>
</evidence>
<dbReference type="AlphaFoldDB" id="A0AAD7TTN0"/>
<evidence type="ECO:0000256" key="10">
    <source>
        <dbReference type="RuleBase" id="RU000304"/>
    </source>
</evidence>
<dbReference type="Pfam" id="PF00069">
    <property type="entry name" value="Pkinase"/>
    <property type="match status" value="1"/>
</dbReference>
<organism evidence="13 14">
    <name type="scientific">Trametes cubensis</name>
    <dbReference type="NCBI Taxonomy" id="1111947"/>
    <lineage>
        <taxon>Eukaryota</taxon>
        <taxon>Fungi</taxon>
        <taxon>Dikarya</taxon>
        <taxon>Basidiomycota</taxon>
        <taxon>Agaricomycotina</taxon>
        <taxon>Agaricomycetes</taxon>
        <taxon>Polyporales</taxon>
        <taxon>Polyporaceae</taxon>
        <taxon>Trametes</taxon>
    </lineage>
</organism>
<keyword evidence="14" id="KW-1185">Reference proteome</keyword>
<name>A0AAD7TTN0_9APHY</name>
<dbReference type="Proteomes" id="UP001215151">
    <property type="component" value="Unassembled WGS sequence"/>
</dbReference>
<comment type="similarity">
    <text evidence="10">Belongs to the protein kinase superfamily.</text>
</comment>
<dbReference type="PROSITE" id="PS50011">
    <property type="entry name" value="PROTEIN_KINASE_DOM"/>
    <property type="match status" value="1"/>
</dbReference>
<keyword evidence="4 9" id="KW-0547">Nucleotide-binding</keyword>
<protein>
    <recommendedName>
        <fullName evidence="1">non-specific serine/threonine protein kinase</fullName>
        <ecNumber evidence="1">2.7.11.1</ecNumber>
    </recommendedName>
</protein>
<evidence type="ECO:0000256" key="5">
    <source>
        <dbReference type="ARBA" id="ARBA00022777"/>
    </source>
</evidence>
<evidence type="ECO:0000313" key="14">
    <source>
        <dbReference type="Proteomes" id="UP001215151"/>
    </source>
</evidence>
<dbReference type="InterPro" id="IPR000719">
    <property type="entry name" value="Prot_kinase_dom"/>
</dbReference>
<dbReference type="PROSITE" id="PS00108">
    <property type="entry name" value="PROTEIN_KINASE_ST"/>
    <property type="match status" value="1"/>
</dbReference>
<dbReference type="EMBL" id="JAPEVG010000174">
    <property type="protein sequence ID" value="KAJ8474892.1"/>
    <property type="molecule type" value="Genomic_DNA"/>
</dbReference>
<evidence type="ECO:0000256" key="6">
    <source>
        <dbReference type="ARBA" id="ARBA00022840"/>
    </source>
</evidence>
<evidence type="ECO:0000313" key="13">
    <source>
        <dbReference type="EMBL" id="KAJ8474892.1"/>
    </source>
</evidence>
<dbReference type="SUPFAM" id="SSF56112">
    <property type="entry name" value="Protein kinase-like (PK-like)"/>
    <property type="match status" value="1"/>
</dbReference>
<dbReference type="InterPro" id="IPR017441">
    <property type="entry name" value="Protein_kinase_ATP_BS"/>
</dbReference>
<feature type="domain" description="Protein kinase" evidence="12">
    <location>
        <begin position="108"/>
        <end position="379"/>
    </location>
</feature>
<dbReference type="InterPro" id="IPR050236">
    <property type="entry name" value="Ser_Thr_kinase_AGC"/>
</dbReference>
<dbReference type="InterPro" id="IPR011009">
    <property type="entry name" value="Kinase-like_dom_sf"/>
</dbReference>
<evidence type="ECO:0000256" key="11">
    <source>
        <dbReference type="SAM" id="MobiDB-lite"/>
    </source>
</evidence>
<keyword evidence="6 9" id="KW-0067">ATP-binding</keyword>
<keyword evidence="2 10" id="KW-0723">Serine/threonine-protein kinase</keyword>
<reference evidence="13" key="1">
    <citation type="submission" date="2022-11" db="EMBL/GenBank/DDBJ databases">
        <title>Genome Sequence of Cubamyces cubensis.</title>
        <authorList>
            <person name="Buettner E."/>
        </authorList>
    </citation>
    <scope>NUCLEOTIDE SEQUENCE</scope>
    <source>
        <strain evidence="13">MPL-01</strain>
    </source>
</reference>
<comment type="caution">
    <text evidence="13">The sequence shown here is derived from an EMBL/GenBank/DDBJ whole genome shotgun (WGS) entry which is preliminary data.</text>
</comment>
<evidence type="ECO:0000256" key="1">
    <source>
        <dbReference type="ARBA" id="ARBA00012513"/>
    </source>
</evidence>
<evidence type="ECO:0000256" key="7">
    <source>
        <dbReference type="ARBA" id="ARBA00047899"/>
    </source>
</evidence>
<dbReference type="Gene3D" id="3.30.200.20">
    <property type="entry name" value="Phosphorylase Kinase, domain 1"/>
    <property type="match status" value="1"/>
</dbReference>
<dbReference type="Gene3D" id="1.10.510.10">
    <property type="entry name" value="Transferase(Phosphotransferase) domain 1"/>
    <property type="match status" value="1"/>
</dbReference>
<dbReference type="InterPro" id="IPR008271">
    <property type="entry name" value="Ser/Thr_kinase_AS"/>
</dbReference>
<feature type="region of interest" description="Disordered" evidence="11">
    <location>
        <begin position="25"/>
        <end position="48"/>
    </location>
</feature>
<evidence type="ECO:0000256" key="9">
    <source>
        <dbReference type="PROSITE-ProRule" id="PRU10141"/>
    </source>
</evidence>
<proteinExistence type="inferred from homology"/>
<evidence type="ECO:0000256" key="4">
    <source>
        <dbReference type="ARBA" id="ARBA00022741"/>
    </source>
</evidence>
<accession>A0AAD7TTN0</accession>
<comment type="catalytic activity">
    <reaction evidence="7">
        <text>L-threonyl-[protein] + ATP = O-phospho-L-threonyl-[protein] + ADP + H(+)</text>
        <dbReference type="Rhea" id="RHEA:46608"/>
        <dbReference type="Rhea" id="RHEA-COMP:11060"/>
        <dbReference type="Rhea" id="RHEA-COMP:11605"/>
        <dbReference type="ChEBI" id="CHEBI:15378"/>
        <dbReference type="ChEBI" id="CHEBI:30013"/>
        <dbReference type="ChEBI" id="CHEBI:30616"/>
        <dbReference type="ChEBI" id="CHEBI:61977"/>
        <dbReference type="ChEBI" id="CHEBI:456216"/>
        <dbReference type="EC" id="2.7.11.1"/>
    </reaction>
</comment>
<evidence type="ECO:0000256" key="2">
    <source>
        <dbReference type="ARBA" id="ARBA00022527"/>
    </source>
</evidence>
<dbReference type="EC" id="2.7.11.1" evidence="1"/>
<keyword evidence="3" id="KW-0808">Transferase</keyword>
<dbReference type="GO" id="GO:0004674">
    <property type="term" value="F:protein serine/threonine kinase activity"/>
    <property type="evidence" value="ECO:0007669"/>
    <property type="project" value="UniProtKB-KW"/>
</dbReference>
<dbReference type="PANTHER" id="PTHR24356">
    <property type="entry name" value="SERINE/THREONINE-PROTEIN KINASE"/>
    <property type="match status" value="1"/>
</dbReference>
<comment type="catalytic activity">
    <reaction evidence="8">
        <text>L-seryl-[protein] + ATP = O-phospho-L-seryl-[protein] + ADP + H(+)</text>
        <dbReference type="Rhea" id="RHEA:17989"/>
        <dbReference type="Rhea" id="RHEA-COMP:9863"/>
        <dbReference type="Rhea" id="RHEA-COMP:11604"/>
        <dbReference type="ChEBI" id="CHEBI:15378"/>
        <dbReference type="ChEBI" id="CHEBI:29999"/>
        <dbReference type="ChEBI" id="CHEBI:30616"/>
        <dbReference type="ChEBI" id="CHEBI:83421"/>
        <dbReference type="ChEBI" id="CHEBI:456216"/>
        <dbReference type="EC" id="2.7.11.1"/>
    </reaction>
</comment>
<gene>
    <name evidence="13" type="ORF">ONZ51_g6907</name>
</gene>
<dbReference type="SMART" id="SM00220">
    <property type="entry name" value="S_TKc"/>
    <property type="match status" value="1"/>
</dbReference>
<dbReference type="CDD" id="cd00180">
    <property type="entry name" value="PKc"/>
    <property type="match status" value="1"/>
</dbReference>
<evidence type="ECO:0000256" key="8">
    <source>
        <dbReference type="ARBA" id="ARBA00048679"/>
    </source>
</evidence>
<feature type="binding site" evidence="9">
    <location>
        <position position="137"/>
    </location>
    <ligand>
        <name>ATP</name>
        <dbReference type="ChEBI" id="CHEBI:30616"/>
    </ligand>
</feature>